<comment type="caution">
    <text evidence="11">The sequence shown here is derived from an EMBL/GenBank/DDBJ whole genome shotgun (WGS) entry which is preliminary data.</text>
</comment>
<dbReference type="GO" id="GO:0005992">
    <property type="term" value="P:trehalose biosynthetic process"/>
    <property type="evidence" value="ECO:0007669"/>
    <property type="project" value="InterPro"/>
</dbReference>
<dbReference type="InterPro" id="IPR003337">
    <property type="entry name" value="Trehalose_PPase"/>
</dbReference>
<dbReference type="Pfam" id="PF02358">
    <property type="entry name" value="Trehalose_PPase"/>
    <property type="match status" value="1"/>
</dbReference>
<dbReference type="GO" id="GO:0033828">
    <property type="term" value="F:glucosylglycerol-phosphate synthase activity"/>
    <property type="evidence" value="ECO:0007669"/>
    <property type="project" value="UniProtKB-EC"/>
</dbReference>
<accession>A0A7I9VI79</accession>
<sequence>MGRLLIVSNRLPVTVKAGRGGAVEIQLSTGGLATGMKGPHERLGGLWIGWPGDLEGLSAAARDEADARLAEHRLVPVPLSADEIARYYEGYSNAILWPLFHYSAARLPPEVSGFDVYERVNARFAGAVADQWREGDLVWIHDYQLMLVPAMLRERLPGARIGFFLHIPFPSSEIFRLLPQRERLLEGLLGADLLGFHTSTFVRHFASSALRLVGATTEVDRVRWRGREVRLGVFPMGIDAAHFDALARSPEVEERARAHRAEGTPILLGIDRLDYTKGIQRRLLAYEALLRAHPELRKKVRLVQVAVPSRENVEAYRELRDEVDALVGRIHGEYATPGWSPIHYLYRGLAPPDLVALYRAADAVLVTPLRDGMNLVAKEFVAARPDGDGVLVLSEFAGAAAELAEALLVNPYDVEHTAEVFHRALTLPEDERRTRMALLRERVLGHDVHGWARAFVAALEQVEAAGGRVETAPSPPAVLRAALARARAAPRLGLLLDYDGTLVPFAPTPDLAAPDPALLELLRALAARPGTQVHLVSGRRRESLQRWFGALPLGLHAEHGLWARPRGGTWQAVPIPEARWRAPVLGILRGFTDRTPGSIIEEKTAGLAWHYRSADPEYGAAQAKELSLHLTELLREEPVEILPGDRVLEVRPRGVDKGRAVGLALGAGDGSLLVAMGDDRTDEDLFAALPEGSLAIHVGPAPSRAALRVADVRAARAALADLLSPA</sequence>
<dbReference type="PANTHER" id="PTHR10788">
    <property type="entry name" value="TREHALOSE-6-PHOSPHATE SYNTHASE"/>
    <property type="match status" value="1"/>
</dbReference>
<evidence type="ECO:0000256" key="1">
    <source>
        <dbReference type="ARBA" id="ARBA00006330"/>
    </source>
</evidence>
<dbReference type="NCBIfam" id="TIGR01484">
    <property type="entry name" value="HAD-SF-IIB"/>
    <property type="match status" value="1"/>
</dbReference>
<keyword evidence="3" id="KW-0328">Glycosyltransferase</keyword>
<gene>
    <name evidence="11" type="ORF">AMYX_04680</name>
</gene>
<dbReference type="SUPFAM" id="SSF53756">
    <property type="entry name" value="UDP-Glycosyltransferase/glycogen phosphorylase"/>
    <property type="match status" value="1"/>
</dbReference>
<dbReference type="EMBL" id="BJTG01000001">
    <property type="protein sequence ID" value="GEJ55727.1"/>
    <property type="molecule type" value="Genomic_DNA"/>
</dbReference>
<dbReference type="SUPFAM" id="SSF56784">
    <property type="entry name" value="HAD-like"/>
    <property type="match status" value="1"/>
</dbReference>
<dbReference type="Gene3D" id="3.30.70.1020">
    <property type="entry name" value="Trehalose-6-phosphate phosphatase related protein, domain 2"/>
    <property type="match status" value="1"/>
</dbReference>
<comment type="function">
    <text evidence="6">Involved in salt tolerance by producing GG-phosphate from ADP-glucose and glycerol-3-phosphate (G3P), an intermediate in the synthesis of the osmolyte glucosylglycerol (GG).</text>
</comment>
<comment type="catalytic activity">
    <reaction evidence="5">
        <text>ADP-alpha-D-glucose + sn-glycerol 3-phosphate = 2-O-(alpha-D-glucopyranosyl)-sn-glycerol 3-phosphate + ADP + H(+)</text>
        <dbReference type="Rhea" id="RHEA:12881"/>
        <dbReference type="ChEBI" id="CHEBI:15378"/>
        <dbReference type="ChEBI" id="CHEBI:57498"/>
        <dbReference type="ChEBI" id="CHEBI:57597"/>
        <dbReference type="ChEBI" id="CHEBI:87089"/>
        <dbReference type="ChEBI" id="CHEBI:456216"/>
        <dbReference type="EC" id="2.4.1.213"/>
    </reaction>
</comment>
<dbReference type="NCBIfam" id="NF011071">
    <property type="entry name" value="PRK14501.1"/>
    <property type="match status" value="1"/>
</dbReference>
<evidence type="ECO:0000256" key="8">
    <source>
        <dbReference type="ARBA" id="ARBA00066821"/>
    </source>
</evidence>
<comment type="pathway">
    <text evidence="7">Glycan metabolism; glucosylglycerol biosynthesis.</text>
</comment>
<dbReference type="EC" id="2.4.1.213" evidence="8"/>
<evidence type="ECO:0000256" key="7">
    <source>
        <dbReference type="ARBA" id="ARBA00060702"/>
    </source>
</evidence>
<comment type="similarity">
    <text evidence="1">In the C-terminal section; belongs to the trehalose phosphatase family.</text>
</comment>
<dbReference type="InterPro" id="IPR023214">
    <property type="entry name" value="HAD_sf"/>
</dbReference>
<evidence type="ECO:0000256" key="5">
    <source>
        <dbReference type="ARBA" id="ARBA00052754"/>
    </source>
</evidence>
<dbReference type="CDD" id="cd01627">
    <property type="entry name" value="HAD_TPP"/>
    <property type="match status" value="1"/>
</dbReference>
<dbReference type="CDD" id="cd03788">
    <property type="entry name" value="GT20_TPS"/>
    <property type="match status" value="1"/>
</dbReference>
<evidence type="ECO:0000256" key="9">
    <source>
        <dbReference type="ARBA" id="ARBA00069974"/>
    </source>
</evidence>
<evidence type="ECO:0000313" key="11">
    <source>
        <dbReference type="EMBL" id="GEJ55727.1"/>
    </source>
</evidence>
<keyword evidence="4" id="KW-0808">Transferase</keyword>
<evidence type="ECO:0000256" key="2">
    <source>
        <dbReference type="ARBA" id="ARBA00008799"/>
    </source>
</evidence>
<dbReference type="InterPro" id="IPR036412">
    <property type="entry name" value="HAD-like_sf"/>
</dbReference>
<protein>
    <recommendedName>
        <fullName evidence="9">Glucosylglycerol-phosphate synthase</fullName>
        <ecNumber evidence="8">2.4.1.213</ecNumber>
    </recommendedName>
    <alternativeName>
        <fullName evidence="10">Glucosyl-glycerol-phosphate synthase</fullName>
    </alternativeName>
</protein>
<evidence type="ECO:0000256" key="6">
    <source>
        <dbReference type="ARBA" id="ARBA00055920"/>
    </source>
</evidence>
<evidence type="ECO:0000256" key="4">
    <source>
        <dbReference type="ARBA" id="ARBA00022679"/>
    </source>
</evidence>
<keyword evidence="12" id="KW-1185">Reference proteome</keyword>
<dbReference type="RefSeq" id="WP_176062506.1">
    <property type="nucleotide sequence ID" value="NZ_BJTG01000001.1"/>
</dbReference>
<dbReference type="GO" id="GO:0004805">
    <property type="term" value="F:trehalose-phosphatase activity"/>
    <property type="evidence" value="ECO:0007669"/>
    <property type="project" value="TreeGrafter"/>
</dbReference>
<name>A0A7I9VI79_9BACT</name>
<evidence type="ECO:0000313" key="12">
    <source>
        <dbReference type="Proteomes" id="UP000503640"/>
    </source>
</evidence>
<dbReference type="Pfam" id="PF00982">
    <property type="entry name" value="Glyco_transf_20"/>
    <property type="match status" value="1"/>
</dbReference>
<dbReference type="FunFam" id="3.40.50.2000:FF:000010">
    <property type="entry name" value="Alpha,alpha-trehalose-phosphate synthase"/>
    <property type="match status" value="1"/>
</dbReference>
<dbReference type="AlphaFoldDB" id="A0A7I9VI79"/>
<dbReference type="Gene3D" id="3.40.50.1000">
    <property type="entry name" value="HAD superfamily/HAD-like"/>
    <property type="match status" value="1"/>
</dbReference>
<dbReference type="PANTHER" id="PTHR10788:SF106">
    <property type="entry name" value="BCDNA.GH08860"/>
    <property type="match status" value="1"/>
</dbReference>
<evidence type="ECO:0000256" key="3">
    <source>
        <dbReference type="ARBA" id="ARBA00022676"/>
    </source>
</evidence>
<proteinExistence type="inferred from homology"/>
<dbReference type="Proteomes" id="UP000503640">
    <property type="component" value="Unassembled WGS sequence"/>
</dbReference>
<comment type="similarity">
    <text evidence="2">Belongs to the glycosyltransferase 20 family.</text>
</comment>
<evidence type="ECO:0000256" key="10">
    <source>
        <dbReference type="ARBA" id="ARBA00080497"/>
    </source>
</evidence>
<dbReference type="InterPro" id="IPR001830">
    <property type="entry name" value="Glyco_trans_20"/>
</dbReference>
<dbReference type="NCBIfam" id="TIGR00685">
    <property type="entry name" value="T6PP"/>
    <property type="match status" value="1"/>
</dbReference>
<dbReference type="Gene3D" id="3.40.50.2000">
    <property type="entry name" value="Glycogen Phosphorylase B"/>
    <property type="match status" value="2"/>
</dbReference>
<dbReference type="GO" id="GO:0005829">
    <property type="term" value="C:cytosol"/>
    <property type="evidence" value="ECO:0007669"/>
    <property type="project" value="TreeGrafter"/>
</dbReference>
<organism evidence="11 12">
    <name type="scientific">Anaeromyxobacter diazotrophicus</name>
    <dbReference type="NCBI Taxonomy" id="2590199"/>
    <lineage>
        <taxon>Bacteria</taxon>
        <taxon>Pseudomonadati</taxon>
        <taxon>Myxococcota</taxon>
        <taxon>Myxococcia</taxon>
        <taxon>Myxococcales</taxon>
        <taxon>Cystobacterineae</taxon>
        <taxon>Anaeromyxobacteraceae</taxon>
        <taxon>Anaeromyxobacter</taxon>
    </lineage>
</organism>
<reference evidence="12" key="1">
    <citation type="journal article" date="2020" name="Appl. Environ. Microbiol.">
        <title>Diazotrophic Anaeromyxobacter Isolates from Soils.</title>
        <authorList>
            <person name="Masuda Y."/>
            <person name="Yamanaka H."/>
            <person name="Xu Z.X."/>
            <person name="Shiratori Y."/>
            <person name="Aono T."/>
            <person name="Amachi S."/>
            <person name="Senoo K."/>
            <person name="Itoh H."/>
        </authorList>
    </citation>
    <scope>NUCLEOTIDE SEQUENCE [LARGE SCALE GENOMIC DNA]</scope>
    <source>
        <strain evidence="12">R267</strain>
    </source>
</reference>
<dbReference type="GO" id="GO:0003825">
    <property type="term" value="F:alpha,alpha-trehalose-phosphate synthase (UDP-forming) activity"/>
    <property type="evidence" value="ECO:0007669"/>
    <property type="project" value="TreeGrafter"/>
</dbReference>
<dbReference type="InterPro" id="IPR006379">
    <property type="entry name" value="HAD-SF_hydro_IIB"/>
</dbReference>